<evidence type="ECO:0000256" key="2">
    <source>
        <dbReference type="ARBA" id="ARBA00022692"/>
    </source>
</evidence>
<protein>
    <submittedName>
        <fullName evidence="7">Putative RDD family membrane protein YckC</fullName>
    </submittedName>
</protein>
<evidence type="ECO:0000313" key="8">
    <source>
        <dbReference type="Proteomes" id="UP000295390"/>
    </source>
</evidence>
<dbReference type="Proteomes" id="UP000295390">
    <property type="component" value="Unassembled WGS sequence"/>
</dbReference>
<keyword evidence="4 5" id="KW-0472">Membrane</keyword>
<keyword evidence="3 5" id="KW-1133">Transmembrane helix</keyword>
<comment type="caution">
    <text evidence="7">The sequence shown here is derived from an EMBL/GenBank/DDBJ whole genome shotgun (WGS) entry which is preliminary data.</text>
</comment>
<sequence>MDKVEHKGLLYEEISKFSYSNPRVRRILSMLLDHFIICLSIVPLVIIISEVVSQFEHDSNKLIGNDLFFILMFICTNKDFLKGKSPAKRIMGYQIIDIKTNKPASEFQCFVRNLTIIGWPIEVIVGLINPQRRLGDFLANTKVITSDKEKLKSMWNDLKNIKMKINFIGILMLGGLFFYGLNKLL</sequence>
<comment type="subcellular location">
    <subcellularLocation>
        <location evidence="1">Membrane</location>
        <topology evidence="1">Multi-pass membrane protein</topology>
    </subcellularLocation>
</comment>
<keyword evidence="8" id="KW-1185">Reference proteome</keyword>
<accession>A0A4R6TER5</accession>
<dbReference type="InterPro" id="IPR010432">
    <property type="entry name" value="RDD"/>
</dbReference>
<feature type="transmembrane region" description="Helical" evidence="5">
    <location>
        <begin position="163"/>
        <end position="181"/>
    </location>
</feature>
<dbReference type="AlphaFoldDB" id="A0A4R6TER5"/>
<reference evidence="7 8" key="1">
    <citation type="submission" date="2019-03" db="EMBL/GenBank/DDBJ databases">
        <title>Genomic Encyclopedia of Type Strains, Phase III (KMG-III): the genomes of soil and plant-associated and newly described type strains.</title>
        <authorList>
            <person name="Whitman W."/>
        </authorList>
    </citation>
    <scope>NUCLEOTIDE SEQUENCE [LARGE SCALE GENOMIC DNA]</scope>
    <source>
        <strain evidence="7 8">CECT 8283</strain>
    </source>
</reference>
<dbReference type="RefSeq" id="WP_133535220.1">
    <property type="nucleotide sequence ID" value="NZ_SNYH01000002.1"/>
</dbReference>
<gene>
    <name evidence="7" type="ORF">DFQ07_1075</name>
</gene>
<keyword evidence="2 5" id="KW-0812">Transmembrane</keyword>
<dbReference type="EMBL" id="SNYH01000002">
    <property type="protein sequence ID" value="TDQ28697.1"/>
    <property type="molecule type" value="Genomic_DNA"/>
</dbReference>
<evidence type="ECO:0000259" key="6">
    <source>
        <dbReference type="Pfam" id="PF06271"/>
    </source>
</evidence>
<proteinExistence type="predicted"/>
<evidence type="ECO:0000256" key="3">
    <source>
        <dbReference type="ARBA" id="ARBA00022989"/>
    </source>
</evidence>
<evidence type="ECO:0000256" key="1">
    <source>
        <dbReference type="ARBA" id="ARBA00004141"/>
    </source>
</evidence>
<organism evidence="7 8">
    <name type="scientific">Tenacibaculum caenipelagi</name>
    <dbReference type="NCBI Taxonomy" id="1325435"/>
    <lineage>
        <taxon>Bacteria</taxon>
        <taxon>Pseudomonadati</taxon>
        <taxon>Bacteroidota</taxon>
        <taxon>Flavobacteriia</taxon>
        <taxon>Flavobacteriales</taxon>
        <taxon>Flavobacteriaceae</taxon>
        <taxon>Tenacibaculum</taxon>
    </lineage>
</organism>
<dbReference type="GO" id="GO:0016020">
    <property type="term" value="C:membrane"/>
    <property type="evidence" value="ECO:0007669"/>
    <property type="project" value="UniProtKB-SubCell"/>
</dbReference>
<evidence type="ECO:0000256" key="5">
    <source>
        <dbReference type="SAM" id="Phobius"/>
    </source>
</evidence>
<dbReference type="Pfam" id="PF06271">
    <property type="entry name" value="RDD"/>
    <property type="match status" value="1"/>
</dbReference>
<name>A0A4R6TER5_9FLAO</name>
<dbReference type="OrthoDB" id="9814143at2"/>
<evidence type="ECO:0000313" key="7">
    <source>
        <dbReference type="EMBL" id="TDQ28697.1"/>
    </source>
</evidence>
<evidence type="ECO:0000256" key="4">
    <source>
        <dbReference type="ARBA" id="ARBA00023136"/>
    </source>
</evidence>
<feature type="transmembrane region" description="Helical" evidence="5">
    <location>
        <begin position="31"/>
        <end position="51"/>
    </location>
</feature>
<feature type="domain" description="RDD" evidence="6">
    <location>
        <begin position="24"/>
        <end position="139"/>
    </location>
</feature>
<feature type="transmembrane region" description="Helical" evidence="5">
    <location>
        <begin position="63"/>
        <end position="81"/>
    </location>
</feature>